<reference evidence="2" key="1">
    <citation type="submission" date="2014-12" db="EMBL/GenBank/DDBJ databases">
        <title>Insight into the proteome of Arion vulgaris.</title>
        <authorList>
            <person name="Aradska J."/>
            <person name="Bulat T."/>
            <person name="Smidak R."/>
            <person name="Sarate P."/>
            <person name="Gangsoo J."/>
            <person name="Sialana F."/>
            <person name="Bilban M."/>
            <person name="Lubec G."/>
        </authorList>
    </citation>
    <scope>NUCLEOTIDE SEQUENCE</scope>
    <source>
        <tissue evidence="2">Skin</tissue>
    </source>
</reference>
<dbReference type="AlphaFoldDB" id="A0A0B7A9D6"/>
<accession>A0A0B7A9D6</accession>
<name>A0A0B7A9D6_9EUPU</name>
<evidence type="ECO:0000313" key="1">
    <source>
        <dbReference type="EMBL" id="CEK77597.1"/>
    </source>
</evidence>
<organism evidence="2">
    <name type="scientific">Arion vulgaris</name>
    <dbReference type="NCBI Taxonomy" id="1028688"/>
    <lineage>
        <taxon>Eukaryota</taxon>
        <taxon>Metazoa</taxon>
        <taxon>Spiralia</taxon>
        <taxon>Lophotrochozoa</taxon>
        <taxon>Mollusca</taxon>
        <taxon>Gastropoda</taxon>
        <taxon>Heterobranchia</taxon>
        <taxon>Euthyneura</taxon>
        <taxon>Panpulmonata</taxon>
        <taxon>Eupulmonata</taxon>
        <taxon>Stylommatophora</taxon>
        <taxon>Helicina</taxon>
        <taxon>Arionoidea</taxon>
        <taxon>Arionidae</taxon>
        <taxon>Arion</taxon>
    </lineage>
</organism>
<protein>
    <submittedName>
        <fullName evidence="2">Uncharacterized protein</fullName>
    </submittedName>
</protein>
<evidence type="ECO:0000313" key="2">
    <source>
        <dbReference type="EMBL" id="CEK77599.1"/>
    </source>
</evidence>
<proteinExistence type="predicted"/>
<gene>
    <name evidence="2" type="primary">ORF105658</name>
    <name evidence="1" type="synonym">ORF105652</name>
</gene>
<dbReference type="EMBL" id="HACG01030732">
    <property type="protein sequence ID" value="CEK77597.1"/>
    <property type="molecule type" value="Transcribed_RNA"/>
</dbReference>
<dbReference type="EMBL" id="HACG01030734">
    <property type="protein sequence ID" value="CEK77599.1"/>
    <property type="molecule type" value="Transcribed_RNA"/>
</dbReference>
<sequence>MSSSREREDNCYLSYSIEAPETKSIDSAVQNLERELAQLSKRQNFTCSGLHLTVALHTMKVLLSWLRNAVPNSKSTNQHLFSRGQNPHKE</sequence>
<feature type="non-terminal residue" evidence="2">
    <location>
        <position position="90"/>
    </location>
</feature>